<protein>
    <submittedName>
        <fullName evidence="2">Uncharacterized protein</fullName>
    </submittedName>
</protein>
<organism evidence="2 3">
    <name type="scientific">Trichinella patagoniensis</name>
    <dbReference type="NCBI Taxonomy" id="990121"/>
    <lineage>
        <taxon>Eukaryota</taxon>
        <taxon>Metazoa</taxon>
        <taxon>Ecdysozoa</taxon>
        <taxon>Nematoda</taxon>
        <taxon>Enoplea</taxon>
        <taxon>Dorylaimia</taxon>
        <taxon>Trichinellida</taxon>
        <taxon>Trichinellidae</taxon>
        <taxon>Trichinella</taxon>
    </lineage>
</organism>
<dbReference type="OrthoDB" id="10486050at2759"/>
<proteinExistence type="predicted"/>
<feature type="region of interest" description="Disordered" evidence="1">
    <location>
        <begin position="1"/>
        <end position="35"/>
    </location>
</feature>
<dbReference type="Proteomes" id="UP000054783">
    <property type="component" value="Unassembled WGS sequence"/>
</dbReference>
<feature type="compositionally biased region" description="Basic and acidic residues" evidence="1">
    <location>
        <begin position="1"/>
        <end position="13"/>
    </location>
</feature>
<comment type="caution">
    <text evidence="2">The sequence shown here is derived from an EMBL/GenBank/DDBJ whole genome shotgun (WGS) entry which is preliminary data.</text>
</comment>
<evidence type="ECO:0000313" key="2">
    <source>
        <dbReference type="EMBL" id="KRY12348.1"/>
    </source>
</evidence>
<dbReference type="AlphaFoldDB" id="A0A0V0ZJ79"/>
<evidence type="ECO:0000313" key="3">
    <source>
        <dbReference type="Proteomes" id="UP000054783"/>
    </source>
</evidence>
<accession>A0A0V0ZJ79</accession>
<gene>
    <name evidence="2" type="ORF">T12_11321</name>
</gene>
<evidence type="ECO:0000256" key="1">
    <source>
        <dbReference type="SAM" id="MobiDB-lite"/>
    </source>
</evidence>
<feature type="compositionally biased region" description="Basic and acidic residues" evidence="1">
    <location>
        <begin position="23"/>
        <end position="35"/>
    </location>
</feature>
<reference evidence="2 3" key="1">
    <citation type="submission" date="2015-01" db="EMBL/GenBank/DDBJ databases">
        <title>Evolution of Trichinella species and genotypes.</title>
        <authorList>
            <person name="Korhonen P.K."/>
            <person name="Edoardo P."/>
            <person name="Giuseppe L.R."/>
            <person name="Gasser R.B."/>
        </authorList>
    </citation>
    <scope>NUCLEOTIDE SEQUENCE [LARGE SCALE GENOMIC DNA]</scope>
    <source>
        <strain evidence="2">ISS2496</strain>
    </source>
</reference>
<keyword evidence="3" id="KW-1185">Reference proteome</keyword>
<dbReference type="EMBL" id="JYDQ01000167">
    <property type="protein sequence ID" value="KRY12348.1"/>
    <property type="molecule type" value="Genomic_DNA"/>
</dbReference>
<sequence length="194" mass="22012">MAEQESRGNERHVLVLTNQSKPHIPDKLKKSEDVTDVDGDKSERCLLKETSATSVESRLIGHTGTTKKQHLPSLYFYLDDEFSLLDILPYSLSGCHKRQHLRNQARFSRNTPRDLFITASAEASLWILVKRLSSLSALLRGHGRGSAVSVASRREKRTIKLSSSLRWVDVSLDTSSDVIHRAFHRLRTHIRTEA</sequence>
<name>A0A0V0ZJ79_9BILA</name>